<feature type="region of interest" description="Disordered" evidence="1">
    <location>
        <begin position="113"/>
        <end position="161"/>
    </location>
</feature>
<feature type="compositionally biased region" description="Low complexity" evidence="1">
    <location>
        <begin position="128"/>
        <end position="160"/>
    </location>
</feature>
<reference evidence="4" key="1">
    <citation type="submission" date="2016-01" db="EMBL/GenBank/DDBJ databases">
        <title>Reference transcriptome for the parasite Schistocephalus solidus: insights into the molecular evolution of parasitism.</title>
        <authorList>
            <person name="Hebert F.O."/>
            <person name="Grambauer S."/>
            <person name="Barber I."/>
            <person name="Landry C.R."/>
            <person name="Aubin-Horth N."/>
        </authorList>
    </citation>
    <scope>NUCLEOTIDE SEQUENCE</scope>
</reference>
<evidence type="ECO:0000259" key="3">
    <source>
        <dbReference type="PROSITE" id="PS50853"/>
    </source>
</evidence>
<organism evidence="4">
    <name type="scientific">Schistocephalus solidus</name>
    <name type="common">Tapeworm</name>
    <dbReference type="NCBI Taxonomy" id="70667"/>
    <lineage>
        <taxon>Eukaryota</taxon>
        <taxon>Metazoa</taxon>
        <taxon>Spiralia</taxon>
        <taxon>Lophotrochozoa</taxon>
        <taxon>Platyhelminthes</taxon>
        <taxon>Cestoda</taxon>
        <taxon>Eucestoda</taxon>
        <taxon>Diphyllobothriidea</taxon>
        <taxon>Diphyllobothriidae</taxon>
        <taxon>Schistocephalus</taxon>
    </lineage>
</organism>
<feature type="signal peptide" evidence="2">
    <location>
        <begin position="1"/>
        <end position="17"/>
    </location>
</feature>
<sequence>MMLKLLRLFCILQVLCGRPTEGTTAIRDFKAQVINLNTIYVSWRRPDYAGTYSEKYIVKAMKNNEVKFHTLYSTEGYLYHLMPSTNYILVVTASVPIGKDDYPTATIQVRTSAKDSTEETLKKEYNANDSSGSNKKNKNSGPFKGNSLSKKNKNAPPKAARALRFRNHFRQKLLRSPFSY</sequence>
<name>A0A0X3PCE8_SCHSO</name>
<dbReference type="AlphaFoldDB" id="A0A0X3PCE8"/>
<feature type="compositionally biased region" description="Basic and acidic residues" evidence="1">
    <location>
        <begin position="113"/>
        <end position="126"/>
    </location>
</feature>
<feature type="chain" id="PRO_5007051023" description="Fibronectin type-III domain-containing protein" evidence="2">
    <location>
        <begin position="18"/>
        <end position="180"/>
    </location>
</feature>
<keyword evidence="2" id="KW-0732">Signal</keyword>
<protein>
    <recommendedName>
        <fullName evidence="3">Fibronectin type-III domain-containing protein</fullName>
    </recommendedName>
</protein>
<proteinExistence type="predicted"/>
<dbReference type="InterPro" id="IPR003961">
    <property type="entry name" value="FN3_dom"/>
</dbReference>
<dbReference type="Pfam" id="PF00041">
    <property type="entry name" value="fn3"/>
    <property type="match status" value="1"/>
</dbReference>
<dbReference type="CDD" id="cd00063">
    <property type="entry name" value="FN3"/>
    <property type="match status" value="1"/>
</dbReference>
<dbReference type="InterPro" id="IPR013783">
    <property type="entry name" value="Ig-like_fold"/>
</dbReference>
<accession>A0A0X3PCE8</accession>
<dbReference type="Gene3D" id="2.60.40.10">
    <property type="entry name" value="Immunoglobulins"/>
    <property type="match status" value="1"/>
</dbReference>
<dbReference type="SUPFAM" id="SSF49265">
    <property type="entry name" value="Fibronectin type III"/>
    <property type="match status" value="1"/>
</dbReference>
<evidence type="ECO:0000256" key="2">
    <source>
        <dbReference type="SAM" id="SignalP"/>
    </source>
</evidence>
<gene>
    <name evidence="4" type="ORF">TR133048</name>
</gene>
<dbReference type="InterPro" id="IPR036116">
    <property type="entry name" value="FN3_sf"/>
</dbReference>
<dbReference type="PROSITE" id="PS50853">
    <property type="entry name" value="FN3"/>
    <property type="match status" value="1"/>
</dbReference>
<evidence type="ECO:0000256" key="1">
    <source>
        <dbReference type="SAM" id="MobiDB-lite"/>
    </source>
</evidence>
<feature type="domain" description="Fibronectin type-III" evidence="3">
    <location>
        <begin position="25"/>
        <end position="114"/>
    </location>
</feature>
<dbReference type="EMBL" id="GEEE01013706">
    <property type="protein sequence ID" value="JAP49519.1"/>
    <property type="molecule type" value="Transcribed_RNA"/>
</dbReference>
<evidence type="ECO:0000313" key="4">
    <source>
        <dbReference type="EMBL" id="JAP49519.1"/>
    </source>
</evidence>